<evidence type="ECO:0000256" key="3">
    <source>
        <dbReference type="ARBA" id="ARBA00023098"/>
    </source>
</evidence>
<reference evidence="5 6" key="1">
    <citation type="submission" date="2020-08" db="EMBL/GenBank/DDBJ databases">
        <title>Genomic Encyclopedia of Type Strains, Phase III (KMG-III): the genomes of soil and plant-associated and newly described type strains.</title>
        <authorList>
            <person name="Whitman W."/>
        </authorList>
    </citation>
    <scope>NUCLEOTIDE SEQUENCE [LARGE SCALE GENOMIC DNA]</scope>
    <source>
        <strain evidence="5 6">CECT 7015</strain>
    </source>
</reference>
<accession>A0A839UEB7</accession>
<dbReference type="Proteomes" id="UP000554520">
    <property type="component" value="Unassembled WGS sequence"/>
</dbReference>
<feature type="region of interest" description="Disordered" evidence="4">
    <location>
        <begin position="43"/>
        <end position="62"/>
    </location>
</feature>
<feature type="region of interest" description="Disordered" evidence="4">
    <location>
        <begin position="1"/>
        <end position="21"/>
    </location>
</feature>
<dbReference type="GO" id="GO:0016042">
    <property type="term" value="P:lipid catabolic process"/>
    <property type="evidence" value="ECO:0007669"/>
    <property type="project" value="UniProtKB-KW"/>
</dbReference>
<sequence length="785" mass="84753">MLVGALSGCNEDKTPASGSTFDVPAPVAIAEKLIISEEPVVGTATEVPETEPKKLVTDGGKATPLVDPAGKAARFTEVAPSTTDGDTFVPSGMIDYDLGNLVSWSNDTWPVIDFRKPTDNELFIAPIKGWIQYPVAAAELEAAQLGPFPVIIFEHGMGDHETSYKGYDYLSEELVSHGYVVVSIHAGRNNAMGDASSQSRGQLILGTLDRLRQIDSNGQIDSDGKPGLLNALQGKLDFTRVGIMGHSRGGQGVSAAIKLNLSRLGTNADNLQTALKDSPTSFFYSYPDLAAAVTAEIKFQPAVEATPETVEPATIDEAKFALAFEKYGPFLQGATADSIKPALLKAPAVLGKLFPFFADTVVPEVTHPAVEAKPEVKAAPASLDKQKFDAALKKYNIYYAAGKEAAEPYDFKAAFMLAPTDFDGNLGLNNVPLVNLLPSCDGDVADLEGALAYDHNRFGPKTDTAPRYQILVKGANHDFYNREWGNDRVGEYCSETRHDRISLSRPNQERNGLFLINSFMRYHVGGEQKFAAYWNGHAQLPEAACEKGIKTCDERVMLTVQKSDRKRKLIQRFEKADSLHRNQLGGAIAFSGLDSGGLVRCDMSLGGGVASNCSSPQLPEFKYAGWGASGFLSVADHAELIWSQPNAVIKTDLTGLSAKGMDSLTFRIAVVHPIGQEVLVTLTDNAGKTATVTASDFSDALYNTPRKMGDGIPLVDHIDDEQWIGKLRQLLNMVAIPLKAFEGIDLTSLKELKLVFPKESGKVAITDIELQNLGRDKPAQKLAKQ</sequence>
<keyword evidence="1 5" id="KW-0378">Hydrolase</keyword>
<keyword evidence="2" id="KW-0442">Lipid degradation</keyword>
<organism evidence="5 6">
    <name type="scientific">Phyllobacterium trifolii</name>
    <dbReference type="NCBI Taxonomy" id="300193"/>
    <lineage>
        <taxon>Bacteria</taxon>
        <taxon>Pseudomonadati</taxon>
        <taxon>Pseudomonadota</taxon>
        <taxon>Alphaproteobacteria</taxon>
        <taxon>Hyphomicrobiales</taxon>
        <taxon>Phyllobacteriaceae</taxon>
        <taxon>Phyllobacterium</taxon>
    </lineage>
</organism>
<dbReference type="AlphaFoldDB" id="A0A839UEB7"/>
<comment type="caution">
    <text evidence="5">The sequence shown here is derived from an EMBL/GenBank/DDBJ whole genome shotgun (WGS) entry which is preliminary data.</text>
</comment>
<dbReference type="PANTHER" id="PTHR10272:SF0">
    <property type="entry name" value="PLATELET-ACTIVATING FACTOR ACETYLHYDROLASE"/>
    <property type="match status" value="1"/>
</dbReference>
<dbReference type="InterPro" id="IPR029058">
    <property type="entry name" value="AB_hydrolase_fold"/>
</dbReference>
<evidence type="ECO:0000256" key="2">
    <source>
        <dbReference type="ARBA" id="ARBA00022963"/>
    </source>
</evidence>
<dbReference type="GO" id="GO:0003847">
    <property type="term" value="F:1-alkyl-2-acetylglycerophosphocholine esterase activity"/>
    <property type="evidence" value="ECO:0007669"/>
    <property type="project" value="TreeGrafter"/>
</dbReference>
<keyword evidence="3" id="KW-0443">Lipid metabolism</keyword>
<evidence type="ECO:0000313" key="6">
    <source>
        <dbReference type="Proteomes" id="UP000554520"/>
    </source>
</evidence>
<dbReference type="PANTHER" id="PTHR10272">
    <property type="entry name" value="PLATELET-ACTIVATING FACTOR ACETYLHYDROLASE"/>
    <property type="match status" value="1"/>
</dbReference>
<dbReference type="Gene3D" id="3.40.50.1820">
    <property type="entry name" value="alpha/beta hydrolase"/>
    <property type="match status" value="1"/>
</dbReference>
<evidence type="ECO:0000256" key="4">
    <source>
        <dbReference type="SAM" id="MobiDB-lite"/>
    </source>
</evidence>
<evidence type="ECO:0000256" key="1">
    <source>
        <dbReference type="ARBA" id="ARBA00022801"/>
    </source>
</evidence>
<dbReference type="RefSeq" id="WP_183664083.1">
    <property type="nucleotide sequence ID" value="NZ_JACHXN010000018.1"/>
</dbReference>
<dbReference type="SUPFAM" id="SSF53474">
    <property type="entry name" value="alpha/beta-Hydrolases"/>
    <property type="match status" value="1"/>
</dbReference>
<dbReference type="EMBL" id="JACHXN010000018">
    <property type="protein sequence ID" value="MBB3148295.1"/>
    <property type="molecule type" value="Genomic_DNA"/>
</dbReference>
<protein>
    <submittedName>
        <fullName evidence="5">Dienelactone hydrolase</fullName>
    </submittedName>
</protein>
<keyword evidence="6" id="KW-1185">Reference proteome</keyword>
<proteinExistence type="predicted"/>
<evidence type="ECO:0000313" key="5">
    <source>
        <dbReference type="EMBL" id="MBB3148295.1"/>
    </source>
</evidence>
<gene>
    <name evidence="5" type="ORF">FHS21_004738</name>
</gene>
<name>A0A839UEB7_9HYPH</name>